<organism evidence="2 3">
    <name type="scientific">Canna indica</name>
    <name type="common">Indian-shot</name>
    <dbReference type="NCBI Taxonomy" id="4628"/>
    <lineage>
        <taxon>Eukaryota</taxon>
        <taxon>Viridiplantae</taxon>
        <taxon>Streptophyta</taxon>
        <taxon>Embryophyta</taxon>
        <taxon>Tracheophyta</taxon>
        <taxon>Spermatophyta</taxon>
        <taxon>Magnoliopsida</taxon>
        <taxon>Liliopsida</taxon>
        <taxon>Zingiberales</taxon>
        <taxon>Cannaceae</taxon>
        <taxon>Canna</taxon>
    </lineage>
</organism>
<dbReference type="AlphaFoldDB" id="A0AAQ3QM95"/>
<dbReference type="GO" id="GO:0006508">
    <property type="term" value="P:proteolysis"/>
    <property type="evidence" value="ECO:0007669"/>
    <property type="project" value="UniProtKB-KW"/>
</dbReference>
<reference evidence="2 3" key="1">
    <citation type="submission" date="2023-10" db="EMBL/GenBank/DDBJ databases">
        <title>Chromosome-scale genome assembly provides insights into flower coloration mechanisms of Canna indica.</title>
        <authorList>
            <person name="Li C."/>
        </authorList>
    </citation>
    <scope>NUCLEOTIDE SEQUENCE [LARGE SCALE GENOMIC DNA]</scope>
    <source>
        <tissue evidence="2">Flower</tissue>
    </source>
</reference>
<evidence type="ECO:0000313" key="2">
    <source>
        <dbReference type="EMBL" id="WOL17856.1"/>
    </source>
</evidence>
<keyword evidence="2" id="KW-0378">Hydrolase</keyword>
<dbReference type="GO" id="GO:0008233">
    <property type="term" value="F:peptidase activity"/>
    <property type="evidence" value="ECO:0007669"/>
    <property type="project" value="UniProtKB-KW"/>
</dbReference>
<dbReference type="InterPro" id="IPR010259">
    <property type="entry name" value="S8pro/Inhibitor_I9"/>
</dbReference>
<accession>A0AAQ3QM95</accession>
<dbReference type="PANTHER" id="PTHR48222:SF4">
    <property type="entry name" value="PROTEINASE INHIBITOR, PROPEPTIDE"/>
    <property type="match status" value="1"/>
</dbReference>
<dbReference type="Pfam" id="PF05922">
    <property type="entry name" value="Inhibitor_I9"/>
    <property type="match status" value="1"/>
</dbReference>
<evidence type="ECO:0000259" key="1">
    <source>
        <dbReference type="Pfam" id="PF05922"/>
    </source>
</evidence>
<dbReference type="PANTHER" id="PTHR48222">
    <property type="entry name" value="PROTEINASE INHIBITOR, PROPEPTIDE"/>
    <property type="match status" value="1"/>
</dbReference>
<feature type="domain" description="Inhibitor I9" evidence="1">
    <location>
        <begin position="54"/>
        <end position="120"/>
    </location>
</feature>
<gene>
    <name evidence="2" type="ORF">Cni_G26649</name>
</gene>
<keyword evidence="2" id="KW-0645">Protease</keyword>
<dbReference type="Proteomes" id="UP001327560">
    <property type="component" value="Chromosome 8"/>
</dbReference>
<proteinExistence type="predicted"/>
<evidence type="ECO:0000313" key="3">
    <source>
        <dbReference type="Proteomes" id="UP001327560"/>
    </source>
</evidence>
<keyword evidence="3" id="KW-1185">Reference proteome</keyword>
<protein>
    <submittedName>
        <fullName evidence="2">Subtilisin-like protease SBT3.17</fullName>
    </submittedName>
</protein>
<dbReference type="InterPro" id="IPR037045">
    <property type="entry name" value="S8pro/Inhibitor_I9_sf"/>
</dbReference>
<dbReference type="Gene3D" id="3.30.70.80">
    <property type="entry name" value="Peptidase S8 propeptide/proteinase inhibitor I9"/>
    <property type="match status" value="1"/>
</dbReference>
<dbReference type="EMBL" id="CP136897">
    <property type="protein sequence ID" value="WOL17856.1"/>
    <property type="molecule type" value="Genomic_DNA"/>
</dbReference>
<sequence length="131" mass="14533">MSKTSSPTQISTFVIIPLIAFFFFSYLSMAEETTKLQEPEQAAVQIVYVEWPDNEDPEAFHIRTLASVLGSEEAAKDALIYHYKHASRGFSAKLTPSQVEELKKKPGVLQVLPNRVYSLHGSSTGGGLMRV</sequence>
<name>A0AAQ3QM95_9LILI</name>